<dbReference type="InterPro" id="IPR036291">
    <property type="entry name" value="NAD(P)-bd_dom_sf"/>
</dbReference>
<dbReference type="PANTHER" id="PTHR43639:SF1">
    <property type="entry name" value="SHORT-CHAIN DEHYDROGENASE_REDUCTASE FAMILY PROTEIN"/>
    <property type="match status" value="1"/>
</dbReference>
<organism evidence="4 5">
    <name type="scientific">Sagittula stellata (strain ATCC 700073 / DSM 11524 / E-37)</name>
    <dbReference type="NCBI Taxonomy" id="388399"/>
    <lineage>
        <taxon>Bacteria</taxon>
        <taxon>Pseudomonadati</taxon>
        <taxon>Pseudomonadota</taxon>
        <taxon>Alphaproteobacteria</taxon>
        <taxon>Rhodobacterales</taxon>
        <taxon>Roseobacteraceae</taxon>
        <taxon>Sagittula</taxon>
    </lineage>
</organism>
<dbReference type="InterPro" id="IPR002347">
    <property type="entry name" value="SDR_fam"/>
</dbReference>
<dbReference type="Proteomes" id="UP000005713">
    <property type="component" value="Unassembled WGS sequence"/>
</dbReference>
<proteinExistence type="inferred from homology"/>
<evidence type="ECO:0000256" key="2">
    <source>
        <dbReference type="ARBA" id="ARBA00023002"/>
    </source>
</evidence>
<comment type="similarity">
    <text evidence="1">Belongs to the short-chain dehydrogenases/reductases (SDR) family.</text>
</comment>
<protein>
    <submittedName>
        <fullName evidence="4">Short-chain dehydrogenase/reductase SDR</fullName>
    </submittedName>
</protein>
<dbReference type="SUPFAM" id="SSF51735">
    <property type="entry name" value="NAD(P)-binding Rossmann-fold domains"/>
    <property type="match status" value="1"/>
</dbReference>
<dbReference type="PRINTS" id="PR00080">
    <property type="entry name" value="SDRFAMILY"/>
</dbReference>
<dbReference type="Gene3D" id="3.40.50.720">
    <property type="entry name" value="NAD(P)-binding Rossmann-like Domain"/>
    <property type="match status" value="1"/>
</dbReference>
<evidence type="ECO:0000313" key="4">
    <source>
        <dbReference type="EMBL" id="EBA07148.1"/>
    </source>
</evidence>
<evidence type="ECO:0000313" key="5">
    <source>
        <dbReference type="Proteomes" id="UP000005713"/>
    </source>
</evidence>
<keyword evidence="5" id="KW-1185">Reference proteome</keyword>
<dbReference type="OrthoDB" id="9789398at2"/>
<reference evidence="4 5" key="1">
    <citation type="submission" date="2006-06" db="EMBL/GenBank/DDBJ databases">
        <authorList>
            <person name="Moran M.A."/>
            <person name="Ferriera S."/>
            <person name="Johnson J."/>
            <person name="Kravitz S."/>
            <person name="Beeson K."/>
            <person name="Sutton G."/>
            <person name="Rogers Y.-H."/>
            <person name="Friedman R."/>
            <person name="Frazier M."/>
            <person name="Venter J.C."/>
        </authorList>
    </citation>
    <scope>NUCLEOTIDE SEQUENCE [LARGE SCALE GENOMIC DNA]</scope>
    <source>
        <strain evidence="4 5">E-37</strain>
    </source>
</reference>
<dbReference type="SMART" id="SM00822">
    <property type="entry name" value="PKS_KR"/>
    <property type="match status" value="1"/>
</dbReference>
<gene>
    <name evidence="4" type="ORF">SSE37_13161</name>
</gene>
<comment type="caution">
    <text evidence="4">The sequence shown here is derived from an EMBL/GenBank/DDBJ whole genome shotgun (WGS) entry which is preliminary data.</text>
</comment>
<dbReference type="GO" id="GO:0016491">
    <property type="term" value="F:oxidoreductase activity"/>
    <property type="evidence" value="ECO:0007669"/>
    <property type="project" value="UniProtKB-KW"/>
</dbReference>
<name>A3K721_SAGS3</name>
<dbReference type="FunFam" id="3.40.50.720:FF:000084">
    <property type="entry name" value="Short-chain dehydrogenase reductase"/>
    <property type="match status" value="1"/>
</dbReference>
<dbReference type="Pfam" id="PF13561">
    <property type="entry name" value="adh_short_C2"/>
    <property type="match status" value="1"/>
</dbReference>
<evidence type="ECO:0000259" key="3">
    <source>
        <dbReference type="SMART" id="SM00822"/>
    </source>
</evidence>
<dbReference type="EMBL" id="AAYA01000011">
    <property type="protein sequence ID" value="EBA07148.1"/>
    <property type="molecule type" value="Genomic_DNA"/>
</dbReference>
<dbReference type="eggNOG" id="COG1028">
    <property type="taxonomic scope" value="Bacteria"/>
</dbReference>
<dbReference type="RefSeq" id="WP_005861350.1">
    <property type="nucleotide sequence ID" value="NZ_AAYA01000011.1"/>
</dbReference>
<dbReference type="CDD" id="cd05233">
    <property type="entry name" value="SDR_c"/>
    <property type="match status" value="1"/>
</dbReference>
<keyword evidence="2" id="KW-0560">Oxidoreductase</keyword>
<accession>A3K721</accession>
<sequence length="254" mass="26472">MARYDDLDGTSVFITGGGSGIGAALVDGFLGQGARVTFVQRSDAREFCAEMAAKHGRAPEFLPCDVTDTAALQAAIDRTAEQQGPVRVLVNNAANDNRHATLETDAEAWRAALAVNLDAYFFATQAVVPMMRDLGGGVIVNFSSISYMMGMADLPAYTAANGAITAMTRGHAREFGADGIRVNAVAPGWVLTERQLRLWATPDALSGILGRQCLPRHLSAEDIVGPVLFLSSAASGAITGQCLAVDGGVVTVAG</sequence>
<dbReference type="InterPro" id="IPR057326">
    <property type="entry name" value="KR_dom"/>
</dbReference>
<dbReference type="AlphaFoldDB" id="A3K721"/>
<dbReference type="PANTHER" id="PTHR43639">
    <property type="entry name" value="OXIDOREDUCTASE, SHORT-CHAIN DEHYDROGENASE/REDUCTASE FAMILY (AFU_ORTHOLOGUE AFUA_5G02870)"/>
    <property type="match status" value="1"/>
</dbReference>
<dbReference type="PRINTS" id="PR00081">
    <property type="entry name" value="GDHRDH"/>
</dbReference>
<feature type="domain" description="Ketoreductase" evidence="3">
    <location>
        <begin position="10"/>
        <end position="189"/>
    </location>
</feature>
<evidence type="ECO:0000256" key="1">
    <source>
        <dbReference type="ARBA" id="ARBA00006484"/>
    </source>
</evidence>